<evidence type="ECO:0000313" key="2">
    <source>
        <dbReference type="Proteomes" id="UP000245639"/>
    </source>
</evidence>
<name>A0A2U1FQI1_9PSEU</name>
<comment type="caution">
    <text evidence="1">The sequence shown here is derived from an EMBL/GenBank/DDBJ whole genome shotgun (WGS) entry which is preliminary data.</text>
</comment>
<sequence length="424" mass="46542">METMSAAQARRAAVAAQGLAGPARRARPSRGTLQATADRLGLLQLDSVNVAVRAHYTPLWSRLGPYDRGALDALAWPRTAAQRRRRALVEYWAHEASLLPVEDWPLFRWRMRDNEARHSRWLGNALDHRPDVLDAVRDAVAAHGPLEAAQVEQVLGDAGDRRARAHGGWWRRSDVKVACEHLFATGELTTGTRRGFRRAYELPERVLPPEVYARVPARDEAMRALVAKAAAVMGVATEADLRDYYRLPATECQAAVAELVDAGELEPVAVEGWSSPAYLAPDARLPRRVTGRALLAPFDPLIWFRPRTLRLFDFHYRIGIYTPAAKRTHGYYVFPFLLDGRLVARVDLKADRAAGVLRVPGAFAEDGAGEARVAAELAAELVTMAHWLDLEDVVVDGGGDLAPALDRAVGSRAGVQAVSVGGWT</sequence>
<gene>
    <name evidence="1" type="ORF">C8D89_101273</name>
</gene>
<evidence type="ECO:0000313" key="1">
    <source>
        <dbReference type="EMBL" id="PVZ14409.1"/>
    </source>
</evidence>
<keyword evidence="2" id="KW-1185">Reference proteome</keyword>
<reference evidence="1 2" key="1">
    <citation type="submission" date="2018-04" db="EMBL/GenBank/DDBJ databases">
        <title>Genomic Encyclopedia of Type Strains, Phase IV (KMG-IV): sequencing the most valuable type-strain genomes for metagenomic binning, comparative biology and taxonomic classification.</title>
        <authorList>
            <person name="Goeker M."/>
        </authorList>
    </citation>
    <scope>NUCLEOTIDE SEQUENCE [LARGE SCALE GENOMIC DNA]</scope>
    <source>
        <strain evidence="1 2">DSM 45771</strain>
    </source>
</reference>
<proteinExistence type="predicted"/>
<dbReference type="PANTHER" id="PTHR30528:SF0">
    <property type="entry name" value="CYTOPLASMIC PROTEIN"/>
    <property type="match status" value="1"/>
</dbReference>
<protein>
    <recommendedName>
        <fullName evidence="3">Winged helix-turn-helix domain-containing protein</fullName>
    </recommendedName>
</protein>
<accession>A0A2U1FQI1</accession>
<dbReference type="Proteomes" id="UP000245639">
    <property type="component" value="Unassembled WGS sequence"/>
</dbReference>
<dbReference type="Pfam" id="PF06224">
    <property type="entry name" value="AlkZ-like"/>
    <property type="match status" value="1"/>
</dbReference>
<dbReference type="AlphaFoldDB" id="A0A2U1FQI1"/>
<organism evidence="1 2">
    <name type="scientific">Actinomycetospora cinnamomea</name>
    <dbReference type="NCBI Taxonomy" id="663609"/>
    <lineage>
        <taxon>Bacteria</taxon>
        <taxon>Bacillati</taxon>
        <taxon>Actinomycetota</taxon>
        <taxon>Actinomycetes</taxon>
        <taxon>Pseudonocardiales</taxon>
        <taxon>Pseudonocardiaceae</taxon>
        <taxon>Actinomycetospora</taxon>
    </lineage>
</organism>
<dbReference type="PANTHER" id="PTHR30528">
    <property type="entry name" value="CYTOPLASMIC PROTEIN"/>
    <property type="match status" value="1"/>
</dbReference>
<dbReference type="EMBL" id="QEKW01000001">
    <property type="protein sequence ID" value="PVZ14409.1"/>
    <property type="molecule type" value="Genomic_DNA"/>
</dbReference>
<dbReference type="InterPro" id="IPR009351">
    <property type="entry name" value="AlkZ-like"/>
</dbReference>
<evidence type="ECO:0008006" key="3">
    <source>
        <dbReference type="Google" id="ProtNLM"/>
    </source>
</evidence>